<dbReference type="PANTHER" id="PTHR46394:SF1">
    <property type="entry name" value="PNPLA DOMAIN-CONTAINING PROTEIN"/>
    <property type="match status" value="1"/>
</dbReference>
<dbReference type="GO" id="GO:0006629">
    <property type="term" value="P:lipid metabolic process"/>
    <property type="evidence" value="ECO:0007669"/>
    <property type="project" value="UniProtKB-KW"/>
</dbReference>
<sequence>MELGEQDISKKYKNTLTLQRRSDTLNSAFKEGRLTLGPVANRRFERTFQSIKMKSNMLGLLEGLLGNEYQKKGLSNGEMRMIGDLIIADAPSFKFPLSNQRAMMHIHWFHNLIHSSKDPEHIKRDILRTLYMESKPEPEITKVENLVLAGGGAKALSLTGAIKALEDHDENVPVKRVAGTSGGAIIAMAYAAGYSAKELESIVKNNNFGLFTLGSNFDITRLNLWAMKNARDSKSHKLHVISDNYIAHFYHDRLMEELSAEIWGRSDSRLSKIKERLTGSPQEDAKKLGFYLSKSANPDAFFNSLLNVIGMESLIAIDGKAQNKTLNEFVELSEMQSLSLYPSPKKAIVNAMRHRGGQDLVRGFFSDLIYDKLKQLPVSSLRAALYGESFRKDHGKVVSEVDVRNINFAQWQSLHREFPEKIKELHISISVKRPMMERFNSKNGYDEYKHEDVAFDNEEFSALSVADAVRVSMNLPMVYKGYQFTVNGKSYLGSDGGLKSNMSLSTFDAKYPPEKTIGVFYKTAKELAAAVDVQRVLALPRSSREVKDEIRRLKKHNNMLAALQKSVPISLMSLESKGTDESKETQAKIQARLKSILDERREVSGRLSAAERELVTLDTQNWQGAPGRLLKGRLEVKSNEDLGRSKNFRRLAMINTHDVSTTDFKLSKAEKAQQIRYGEAAMRSLLNGSYCLENHFYYHHIETITDALVDKERGVFIDELESMSIDEMDFIPTVPKSEVHSAEIESSPGEIQDLLDDMQRKGELFSLRTSSSS</sequence>
<evidence type="ECO:0000256" key="2">
    <source>
        <dbReference type="PROSITE-ProRule" id="PRU01161"/>
    </source>
</evidence>
<keyword evidence="1" id="KW-0443">Lipid metabolism</keyword>
<dbReference type="PROSITE" id="PS51635">
    <property type="entry name" value="PNPLA"/>
    <property type="match status" value="1"/>
</dbReference>
<protein>
    <recommendedName>
        <fullName evidence="3">PNPLA domain-containing protein</fullName>
    </recommendedName>
</protein>
<dbReference type="Proteomes" id="UP000182101">
    <property type="component" value="Plasmid pAMCP48-600"/>
</dbReference>
<dbReference type="Pfam" id="PF01734">
    <property type="entry name" value="Patatin"/>
    <property type="match status" value="1"/>
</dbReference>
<dbReference type="InterPro" id="IPR052580">
    <property type="entry name" value="Lipid_Hydrolase"/>
</dbReference>
<feature type="short sequence motif" description="GXSXG" evidence="2">
    <location>
        <begin position="179"/>
        <end position="183"/>
    </location>
</feature>
<evidence type="ECO:0000256" key="1">
    <source>
        <dbReference type="ARBA" id="ARBA00023098"/>
    </source>
</evidence>
<dbReference type="InterPro" id="IPR002641">
    <property type="entry name" value="PNPLA_dom"/>
</dbReference>
<keyword evidence="4" id="KW-0614">Plasmid</keyword>
<accession>A0AAC9NSZ4</accession>
<dbReference type="SUPFAM" id="SSF52151">
    <property type="entry name" value="FabD/lysophospholipase-like"/>
    <property type="match status" value="1"/>
</dbReference>
<dbReference type="EMBL" id="CP018025">
    <property type="protein sequence ID" value="APD92325.1"/>
    <property type="molecule type" value="Genomic_DNA"/>
</dbReference>
<evidence type="ECO:0000259" key="3">
    <source>
        <dbReference type="PROSITE" id="PS51635"/>
    </source>
</evidence>
<evidence type="ECO:0000313" key="5">
    <source>
        <dbReference type="Proteomes" id="UP000182101"/>
    </source>
</evidence>
<organism evidence="4 5">
    <name type="scientific">Alteromonas mediterranea</name>
    <dbReference type="NCBI Taxonomy" id="314275"/>
    <lineage>
        <taxon>Bacteria</taxon>
        <taxon>Pseudomonadati</taxon>
        <taxon>Pseudomonadota</taxon>
        <taxon>Gammaproteobacteria</taxon>
        <taxon>Alteromonadales</taxon>
        <taxon>Alteromonadaceae</taxon>
        <taxon>Alteromonas/Salinimonas group</taxon>
        <taxon>Alteromonas</taxon>
    </lineage>
</organism>
<proteinExistence type="predicted"/>
<name>A0AAC9NSZ4_9ALTE</name>
<geneLocation type="plasmid" evidence="5">
    <name>pamcp48-600</name>
</geneLocation>
<evidence type="ECO:0000313" key="4">
    <source>
        <dbReference type="EMBL" id="APD92325.1"/>
    </source>
</evidence>
<dbReference type="Gene3D" id="3.40.1090.10">
    <property type="entry name" value="Cytosolic phospholipase A2 catalytic domain"/>
    <property type="match status" value="1"/>
</dbReference>
<dbReference type="AlphaFoldDB" id="A0AAC9NSZ4"/>
<reference evidence="4 5" key="1">
    <citation type="submission" date="2016-11" db="EMBL/GenBank/DDBJ databases">
        <title>Networking in microbes: conjugative elements and plasmids in the genus Alteromonas.</title>
        <authorList>
            <person name="Lopez-Perez M."/>
            <person name="Ramon-Marco N."/>
            <person name="Rodriguez-Valera F."/>
        </authorList>
    </citation>
    <scope>NUCLEOTIDE SEQUENCE [LARGE SCALE GENOMIC DNA]</scope>
    <source>
        <strain evidence="4 5">CP48</strain>
        <plasmid evidence="5">pamcp48-600</plasmid>
    </source>
</reference>
<gene>
    <name evidence="4" type="ORF">BM524_20700</name>
</gene>
<dbReference type="InterPro" id="IPR016035">
    <property type="entry name" value="Acyl_Trfase/lysoPLipase"/>
</dbReference>
<comment type="caution">
    <text evidence="2">Lacks conserved residue(s) required for the propagation of feature annotation.</text>
</comment>
<feature type="domain" description="PNPLA" evidence="3">
    <location>
        <begin position="146"/>
        <end position="303"/>
    </location>
</feature>
<dbReference type="PANTHER" id="PTHR46394">
    <property type="entry name" value="ANNEXIN"/>
    <property type="match status" value="1"/>
</dbReference>